<name>A0ABS8RMT3_DATST</name>
<dbReference type="PANTHER" id="PTHR46405:SF3">
    <property type="entry name" value="RING_U-BOX SUPERFAMILY PROTEIN"/>
    <property type="match status" value="1"/>
</dbReference>
<proteinExistence type="predicted"/>
<keyword evidence="2" id="KW-1185">Reference proteome</keyword>
<dbReference type="PANTHER" id="PTHR46405">
    <property type="entry name" value="OS05G0141500 PROTEIN"/>
    <property type="match status" value="1"/>
</dbReference>
<sequence length="130" mass="14691">MLCMEREETQKLKKGKQTIKDTSLTHMDTALRKASGQVDCANLAVKRLENENSITAANLTFSASQEKYPPATLFLFFFRHFFSLFTNSEQYVVDFDALNLQASICGIISASSSSSFRYQVATRQRTRTSL</sequence>
<dbReference type="InterPro" id="IPR046934">
    <property type="entry name" value="PIR2-like"/>
</dbReference>
<gene>
    <name evidence="1" type="ORF">HAX54_038691</name>
</gene>
<protein>
    <submittedName>
        <fullName evidence="1">Uncharacterized protein</fullName>
    </submittedName>
</protein>
<evidence type="ECO:0000313" key="1">
    <source>
        <dbReference type="EMBL" id="MCD7448135.1"/>
    </source>
</evidence>
<dbReference type="EMBL" id="JACEIK010000053">
    <property type="protein sequence ID" value="MCD7448135.1"/>
    <property type="molecule type" value="Genomic_DNA"/>
</dbReference>
<organism evidence="1 2">
    <name type="scientific">Datura stramonium</name>
    <name type="common">Jimsonweed</name>
    <name type="synonym">Common thornapple</name>
    <dbReference type="NCBI Taxonomy" id="4076"/>
    <lineage>
        <taxon>Eukaryota</taxon>
        <taxon>Viridiplantae</taxon>
        <taxon>Streptophyta</taxon>
        <taxon>Embryophyta</taxon>
        <taxon>Tracheophyta</taxon>
        <taxon>Spermatophyta</taxon>
        <taxon>Magnoliopsida</taxon>
        <taxon>eudicotyledons</taxon>
        <taxon>Gunneridae</taxon>
        <taxon>Pentapetalae</taxon>
        <taxon>asterids</taxon>
        <taxon>lamiids</taxon>
        <taxon>Solanales</taxon>
        <taxon>Solanaceae</taxon>
        <taxon>Solanoideae</taxon>
        <taxon>Datureae</taxon>
        <taxon>Datura</taxon>
    </lineage>
</organism>
<accession>A0ABS8RMT3</accession>
<evidence type="ECO:0000313" key="2">
    <source>
        <dbReference type="Proteomes" id="UP000823775"/>
    </source>
</evidence>
<comment type="caution">
    <text evidence="1">The sequence shown here is derived from an EMBL/GenBank/DDBJ whole genome shotgun (WGS) entry which is preliminary data.</text>
</comment>
<dbReference type="Proteomes" id="UP000823775">
    <property type="component" value="Unassembled WGS sequence"/>
</dbReference>
<reference evidence="1 2" key="1">
    <citation type="journal article" date="2021" name="BMC Genomics">
        <title>Datura genome reveals duplications of psychoactive alkaloid biosynthetic genes and high mutation rate following tissue culture.</title>
        <authorList>
            <person name="Rajewski A."/>
            <person name="Carter-House D."/>
            <person name="Stajich J."/>
            <person name="Litt A."/>
        </authorList>
    </citation>
    <scope>NUCLEOTIDE SEQUENCE [LARGE SCALE GENOMIC DNA]</scope>
    <source>
        <strain evidence="1">AR-01</strain>
    </source>
</reference>